<evidence type="ECO:0000256" key="2">
    <source>
        <dbReference type="ARBA" id="ARBA00022484"/>
    </source>
</evidence>
<keyword evidence="4 8" id="KW-0548">Nucleotidyltransferase</keyword>
<gene>
    <name evidence="10" type="primary">RdRp</name>
</gene>
<evidence type="ECO:0000256" key="7">
    <source>
        <dbReference type="ARBA" id="ARBA00048744"/>
    </source>
</evidence>
<dbReference type="GO" id="GO:0003723">
    <property type="term" value="F:RNA binding"/>
    <property type="evidence" value="ECO:0007669"/>
    <property type="project" value="InterPro"/>
</dbReference>
<protein>
    <recommendedName>
        <fullName evidence="8">RNA-directed RNA polymerase</fullName>
        <ecNumber evidence="8">2.7.7.48</ecNumber>
    </recommendedName>
</protein>
<evidence type="ECO:0000256" key="5">
    <source>
        <dbReference type="ARBA" id="ARBA00022741"/>
    </source>
</evidence>
<dbReference type="InterPro" id="IPR043502">
    <property type="entry name" value="DNA/RNA_pol_sf"/>
</dbReference>
<evidence type="ECO:0000313" key="10">
    <source>
        <dbReference type="EMBL" id="BAT62478.1"/>
    </source>
</evidence>
<dbReference type="GO" id="GO:0039694">
    <property type="term" value="P:viral RNA genome replication"/>
    <property type="evidence" value="ECO:0007669"/>
    <property type="project" value="InterPro"/>
</dbReference>
<organism evidence="10">
    <name type="scientific">Red clover powdery mildew-associated totivirus 1</name>
    <dbReference type="NCBI Taxonomy" id="1714362"/>
    <lineage>
        <taxon>Viruses</taxon>
        <taxon>Riboviria</taxon>
        <taxon>Orthornavirae</taxon>
        <taxon>Duplornaviricota</taxon>
        <taxon>Chrymotiviricetes</taxon>
        <taxon>Ghabrivirales</taxon>
        <taxon>Alphatotivirineae</taxon>
        <taxon>Orthototiviridae</taxon>
        <taxon>Totivirus</taxon>
        <taxon>Totivirus hachi</taxon>
    </lineage>
</organism>
<dbReference type="GO" id="GO:0000166">
    <property type="term" value="F:nucleotide binding"/>
    <property type="evidence" value="ECO:0007669"/>
    <property type="project" value="UniProtKB-KW"/>
</dbReference>
<sequence length="835" mass="94011">MEHRPITLLNVEPVAAASSRVDGRRRVLYDKVGGLWPVFTRMSDNRLEIVDRHRCTHVLVGVEEDTMTWQGNDIMYAGQECVRTCSYGDGGTRAHYIRMNKPVSLLAPVVKQRLSAAYSMVDGYVYGDKDELATVRQILKPLKQNYKHDVKFSIRSLTYKKSATTGEHHTHYTPMEVYNIVTSDARRRQLVLSMNARLRQMHGITEAFAATILMYIATARESVAVMIATSSTLWARDVDLTLSRLKECSVPFKSLHHADLIDLTEMFELLSLANRGYGAVDWRAEKEHRTKVDDIKVKSIDVYRSAMKIFEMGNKNGFKYKKLSIKDFTASRWEWAPAGSVHSQHEDDRVYVDSSNYRHRTKFVTLNSMPARHIETFLEREPEIQAWPSEKIEWGKRRAIYGVDLTSATLAHLAMYNCEDVFRHRFPVGKEAEASRVHKRLKAMCEGEETFCYDFDDFNAQHSTDAMIAVLCAYRDKYAADMSAVQREAMNWTIASQTKTIVNAADGRYRTAGTLMSGSRLTTFLNTALNFIYMDIAGVFATPGFRDSVHNGDDVLLTVESMSTACSIHAKMAAINARAQASKCNAFSIGEFLRVEHKLSKQTGNGAQYLTRACATTVHSRIESQAPVKLTSMLGAYRNRQADIEARAVIPGHVKEAMVRHVINKASTVFTVPKETVEAIYNAHVVVGGVSTDSDASVGVEFEEHPAQRIFDDDDSKEKQLLPGIIDYSDLLASKYEGMLSDKVVFSAVMRATRNQLAVTREVEIRQISTPAHGKFGLARSLYKLYKNVLQIPFVSQARFLGVPPISLATPYQAHVLRRVVGNVQDPLRALRILL</sequence>
<dbReference type="PROSITE" id="PS50507">
    <property type="entry name" value="RDRP_SSRNA_POS"/>
    <property type="match status" value="1"/>
</dbReference>
<keyword evidence="2 8" id="KW-0696">RNA-directed RNA polymerase</keyword>
<evidence type="ECO:0000256" key="4">
    <source>
        <dbReference type="ARBA" id="ARBA00022695"/>
    </source>
</evidence>
<keyword evidence="6 8" id="KW-0693">Viral RNA replication</keyword>
<evidence type="ECO:0000259" key="9">
    <source>
        <dbReference type="PROSITE" id="PS50507"/>
    </source>
</evidence>
<dbReference type="InterPro" id="IPR007094">
    <property type="entry name" value="RNA-dir_pol_PSvirus"/>
</dbReference>
<dbReference type="GO" id="GO:0003968">
    <property type="term" value="F:RNA-directed RNA polymerase activity"/>
    <property type="evidence" value="ECO:0007669"/>
    <property type="project" value="UniProtKB-KW"/>
</dbReference>
<feature type="domain" description="RdRp catalytic" evidence="9">
    <location>
        <begin position="448"/>
        <end position="567"/>
    </location>
</feature>
<dbReference type="InterPro" id="IPR001795">
    <property type="entry name" value="RNA-dir_pol_luteovirus"/>
</dbReference>
<dbReference type="EC" id="2.7.7.48" evidence="8"/>
<comment type="catalytic activity">
    <reaction evidence="7 8">
        <text>RNA(n) + a ribonucleoside 5'-triphosphate = RNA(n+1) + diphosphate</text>
        <dbReference type="Rhea" id="RHEA:21248"/>
        <dbReference type="Rhea" id="RHEA-COMP:14527"/>
        <dbReference type="Rhea" id="RHEA-COMP:17342"/>
        <dbReference type="ChEBI" id="CHEBI:33019"/>
        <dbReference type="ChEBI" id="CHEBI:61557"/>
        <dbReference type="ChEBI" id="CHEBI:140395"/>
        <dbReference type="EC" id="2.7.7.48"/>
    </reaction>
</comment>
<reference evidence="10" key="1">
    <citation type="journal article" date="2016" name="Virus Res.">
        <title>Sequence and phylogenetic analyses of novel totivirus-like double-stranded RNAs from field-collected powdery mildew fungi.</title>
        <authorList>
            <person name="Kondo H."/>
            <person name="Hisano S."/>
            <person name="Chiba S."/>
            <person name="Maruyama K."/>
            <person name="Andika I.B."/>
            <person name="Toyoda K."/>
            <person name="Fujimori F."/>
            <person name="Suzuki N."/>
        </authorList>
    </citation>
    <scope>NUCLEOTIDE SEQUENCE</scope>
    <source>
        <strain evidence="10">RPaTV1b_65-6</strain>
    </source>
</reference>
<evidence type="ECO:0000256" key="3">
    <source>
        <dbReference type="ARBA" id="ARBA00022679"/>
    </source>
</evidence>
<dbReference type="GO" id="GO:0006351">
    <property type="term" value="P:DNA-templated transcription"/>
    <property type="evidence" value="ECO:0007669"/>
    <property type="project" value="InterPro"/>
</dbReference>
<dbReference type="Pfam" id="PF02123">
    <property type="entry name" value="RdRP_4"/>
    <property type="match status" value="1"/>
</dbReference>
<keyword evidence="5 8" id="KW-0547">Nucleotide-binding</keyword>
<evidence type="ECO:0000256" key="6">
    <source>
        <dbReference type="ARBA" id="ARBA00022953"/>
    </source>
</evidence>
<evidence type="ECO:0000256" key="8">
    <source>
        <dbReference type="RuleBase" id="RU364050"/>
    </source>
</evidence>
<dbReference type="EMBL" id="LC075486">
    <property type="protein sequence ID" value="BAT62478.1"/>
    <property type="molecule type" value="Genomic_RNA"/>
</dbReference>
<keyword evidence="3 8" id="KW-0808">Transferase</keyword>
<accession>A0A0S3Q2B8</accession>
<comment type="similarity">
    <text evidence="1">Belongs to the totiviridae RNA-directed RNA polymerase family.</text>
</comment>
<proteinExistence type="inferred from homology"/>
<evidence type="ECO:0000256" key="1">
    <source>
        <dbReference type="ARBA" id="ARBA00010455"/>
    </source>
</evidence>
<dbReference type="SUPFAM" id="SSF56672">
    <property type="entry name" value="DNA/RNA polymerases"/>
    <property type="match status" value="1"/>
</dbReference>
<name>A0A0S3Q2B8_9VIRU</name>